<organism evidence="3 5">
    <name type="scientific">Algibacter lectus</name>
    <dbReference type="NCBI Taxonomy" id="221126"/>
    <lineage>
        <taxon>Bacteria</taxon>
        <taxon>Pseudomonadati</taxon>
        <taxon>Bacteroidota</taxon>
        <taxon>Flavobacteriia</taxon>
        <taxon>Flavobacteriales</taxon>
        <taxon>Flavobacteriaceae</taxon>
        <taxon>Algibacter</taxon>
    </lineage>
</organism>
<evidence type="ECO:0000259" key="2">
    <source>
        <dbReference type="Pfam" id="PF13473"/>
    </source>
</evidence>
<evidence type="ECO:0000313" key="4">
    <source>
        <dbReference type="EMBL" id="TDY62639.1"/>
    </source>
</evidence>
<dbReference type="OrthoDB" id="6264717at2"/>
<dbReference type="SUPFAM" id="SSF49503">
    <property type="entry name" value="Cupredoxins"/>
    <property type="match status" value="1"/>
</dbReference>
<evidence type="ECO:0000313" key="6">
    <source>
        <dbReference type="Proteomes" id="UP000294824"/>
    </source>
</evidence>
<dbReference type="Pfam" id="PF13473">
    <property type="entry name" value="Cupredoxin_1"/>
    <property type="match status" value="1"/>
</dbReference>
<dbReference type="AlphaFoldDB" id="A0A090VFC6"/>
<name>A0A090VFC6_9FLAO</name>
<gene>
    <name evidence="4" type="ORF">DFQ06_2485</name>
    <name evidence="3" type="ORF">JCM19300_3341</name>
</gene>
<sequence>MKKVVAILVFVLAFVVNSNAQDVKTVSLEQTKGEFTQKNLTISEGSYIFEIANNHSGVDVGFVLIQKGKDAANPENHIKTAYVTQVVAEGKTEKSNVTTLEKGEYVYFCPLNKTPQYTLTVE</sequence>
<reference evidence="4 6" key="2">
    <citation type="submission" date="2019-03" db="EMBL/GenBank/DDBJ databases">
        <title>Genomic Encyclopedia of Type Strains, Phase III (KMG-III): the genomes of soil and plant-associated and newly described type strains.</title>
        <authorList>
            <person name="Whitman W."/>
        </authorList>
    </citation>
    <scope>NUCLEOTIDE SEQUENCE [LARGE SCALE GENOMIC DNA]</scope>
    <source>
        <strain evidence="4 6">CECT 8301</strain>
    </source>
</reference>
<accession>A0A090VFC6</accession>
<accession>A0A4R8MAF3</accession>
<evidence type="ECO:0000313" key="5">
    <source>
        <dbReference type="Proteomes" id="UP000029644"/>
    </source>
</evidence>
<proteinExistence type="predicted"/>
<feature type="domain" description="EfeO-type cupredoxin-like" evidence="2">
    <location>
        <begin position="5"/>
        <end position="121"/>
    </location>
</feature>
<keyword evidence="1" id="KW-0732">Signal</keyword>
<feature type="signal peptide" evidence="1">
    <location>
        <begin position="1"/>
        <end position="20"/>
    </location>
</feature>
<dbReference type="Gene3D" id="2.60.40.420">
    <property type="entry name" value="Cupredoxins - blue copper proteins"/>
    <property type="match status" value="1"/>
</dbReference>
<protein>
    <submittedName>
        <fullName evidence="4">Cupredoxin-like protein</fullName>
    </submittedName>
</protein>
<reference evidence="3 5" key="1">
    <citation type="journal article" date="2014" name="Genome Announc.">
        <title>Draft Genome Sequences of Marine Flavobacterium Algibacter lectus Strains SS8 and NR4.</title>
        <authorList>
            <person name="Takatani N."/>
            <person name="Nakanishi M."/>
            <person name="Meirelles P."/>
            <person name="Mino S."/>
            <person name="Suda W."/>
            <person name="Oshima K."/>
            <person name="Hattori M."/>
            <person name="Ohkuma M."/>
            <person name="Hosokawa M."/>
            <person name="Miyashita K."/>
            <person name="Thompson F.L."/>
            <person name="Niwa A."/>
            <person name="Sawabe T."/>
            <person name="Sawabe T."/>
        </authorList>
    </citation>
    <scope>NUCLEOTIDE SEQUENCE [LARGE SCALE GENOMIC DNA]</scope>
    <source>
        <strain evidence="3 5">JCM 19300</strain>
    </source>
</reference>
<dbReference type="Proteomes" id="UP000294824">
    <property type="component" value="Unassembled WGS sequence"/>
</dbReference>
<keyword evidence="6" id="KW-1185">Reference proteome</keyword>
<dbReference type="RefSeq" id="WP_042504651.1">
    <property type="nucleotide sequence ID" value="NZ_BBNQ01000008.1"/>
</dbReference>
<evidence type="ECO:0000256" key="1">
    <source>
        <dbReference type="SAM" id="SignalP"/>
    </source>
</evidence>
<dbReference type="EMBL" id="SORL01000008">
    <property type="protein sequence ID" value="TDY62639.1"/>
    <property type="molecule type" value="Genomic_DNA"/>
</dbReference>
<evidence type="ECO:0000313" key="3">
    <source>
        <dbReference type="EMBL" id="GAL62773.1"/>
    </source>
</evidence>
<dbReference type="Proteomes" id="UP000029644">
    <property type="component" value="Unassembled WGS sequence"/>
</dbReference>
<dbReference type="EMBL" id="BBNQ01000008">
    <property type="protein sequence ID" value="GAL62773.1"/>
    <property type="molecule type" value="Genomic_DNA"/>
</dbReference>
<dbReference type="InterPro" id="IPR028096">
    <property type="entry name" value="EfeO_Cupredoxin"/>
</dbReference>
<dbReference type="InterPro" id="IPR008972">
    <property type="entry name" value="Cupredoxin"/>
</dbReference>
<comment type="caution">
    <text evidence="3">The sequence shown here is derived from an EMBL/GenBank/DDBJ whole genome shotgun (WGS) entry which is preliminary data.</text>
</comment>
<feature type="chain" id="PRO_5010408331" evidence="1">
    <location>
        <begin position="21"/>
        <end position="122"/>
    </location>
</feature>